<dbReference type="InterPro" id="IPR000014">
    <property type="entry name" value="PAS"/>
</dbReference>
<dbReference type="InterPro" id="IPR035965">
    <property type="entry name" value="PAS-like_dom_sf"/>
</dbReference>
<feature type="domain" description="PAS" evidence="15">
    <location>
        <begin position="383"/>
        <end position="450"/>
    </location>
</feature>
<evidence type="ECO:0000256" key="9">
    <source>
        <dbReference type="ARBA" id="ARBA00070152"/>
    </source>
</evidence>
<dbReference type="InterPro" id="IPR003594">
    <property type="entry name" value="HATPase_dom"/>
</dbReference>
<dbReference type="GO" id="GO:0000155">
    <property type="term" value="F:phosphorelay sensor kinase activity"/>
    <property type="evidence" value="ECO:0007669"/>
    <property type="project" value="InterPro"/>
</dbReference>
<keyword evidence="11" id="KW-0175">Coiled coil</keyword>
<comment type="subcellular location">
    <subcellularLocation>
        <location evidence="2">Membrane</location>
    </subcellularLocation>
</comment>
<dbReference type="InterPro" id="IPR004358">
    <property type="entry name" value="Sig_transdc_His_kin-like_C"/>
</dbReference>
<dbReference type="PROSITE" id="PS50110">
    <property type="entry name" value="RESPONSE_REGULATORY"/>
    <property type="match status" value="1"/>
</dbReference>
<dbReference type="CDD" id="cd17546">
    <property type="entry name" value="REC_hyHK_CKI1_RcsC-like"/>
    <property type="match status" value="1"/>
</dbReference>
<dbReference type="Gene3D" id="1.10.287.130">
    <property type="match status" value="1"/>
</dbReference>
<dbReference type="EC" id="2.7.13.3" evidence="3"/>
<feature type="domain" description="Response regulatory" evidence="14">
    <location>
        <begin position="924"/>
        <end position="1040"/>
    </location>
</feature>
<evidence type="ECO:0000313" key="18">
    <source>
        <dbReference type="EMBL" id="OMG56524.1"/>
    </source>
</evidence>
<dbReference type="InterPro" id="IPR011006">
    <property type="entry name" value="CheY-like_superfamily"/>
</dbReference>
<evidence type="ECO:0000256" key="12">
    <source>
        <dbReference type="SAM" id="Phobius"/>
    </source>
</evidence>
<evidence type="ECO:0000256" key="3">
    <source>
        <dbReference type="ARBA" id="ARBA00012438"/>
    </source>
</evidence>
<dbReference type="Pfam" id="PF02518">
    <property type="entry name" value="HATPase_c"/>
    <property type="match status" value="1"/>
</dbReference>
<dbReference type="Gene3D" id="3.40.50.2300">
    <property type="match status" value="1"/>
</dbReference>
<keyword evidence="6" id="KW-0418">Kinase</keyword>
<dbReference type="SMART" id="SM00448">
    <property type="entry name" value="REC"/>
    <property type="match status" value="1"/>
</dbReference>
<evidence type="ECO:0000256" key="4">
    <source>
        <dbReference type="ARBA" id="ARBA00022553"/>
    </source>
</evidence>
<dbReference type="InterPro" id="IPR036097">
    <property type="entry name" value="HisK_dim/P_sf"/>
</dbReference>
<dbReference type="RefSeq" id="WP_076091750.1">
    <property type="nucleotide sequence ID" value="NZ_MTHD01000001.1"/>
</dbReference>
<keyword evidence="12" id="KW-0812">Transmembrane</keyword>
<evidence type="ECO:0000259" key="15">
    <source>
        <dbReference type="PROSITE" id="PS50112"/>
    </source>
</evidence>
<dbReference type="STRING" id="418702.BJN45_02595"/>
<dbReference type="Pfam" id="PF00072">
    <property type="entry name" value="Response_reg"/>
    <property type="match status" value="1"/>
</dbReference>
<organism evidence="18 19">
    <name type="scientific">Azonexus hydrophilus</name>
    <dbReference type="NCBI Taxonomy" id="418702"/>
    <lineage>
        <taxon>Bacteria</taxon>
        <taxon>Pseudomonadati</taxon>
        <taxon>Pseudomonadota</taxon>
        <taxon>Betaproteobacteria</taxon>
        <taxon>Rhodocyclales</taxon>
        <taxon>Azonexaceae</taxon>
        <taxon>Azonexus</taxon>
    </lineage>
</organism>
<dbReference type="Proteomes" id="UP000187526">
    <property type="component" value="Unassembled WGS sequence"/>
</dbReference>
<dbReference type="SMART" id="SM00387">
    <property type="entry name" value="HATPase_c"/>
    <property type="match status" value="1"/>
</dbReference>
<keyword evidence="12" id="KW-1133">Transmembrane helix</keyword>
<dbReference type="SMART" id="SM00091">
    <property type="entry name" value="PAS"/>
    <property type="match status" value="2"/>
</dbReference>
<accession>A0A1R1ICV5</accession>
<evidence type="ECO:0000256" key="11">
    <source>
        <dbReference type="SAM" id="Coils"/>
    </source>
</evidence>
<evidence type="ECO:0000259" key="17">
    <source>
        <dbReference type="PROSITE" id="PS50885"/>
    </source>
</evidence>
<dbReference type="CDD" id="cd16922">
    <property type="entry name" value="HATPase_EvgS-ArcB-TorS-like"/>
    <property type="match status" value="1"/>
</dbReference>
<comment type="function">
    <text evidence="8">Member of the two-component regulatory system BvgS/BvgA. Phosphorylates BvgA via a four-step phosphorelay in response to environmental signals.</text>
</comment>
<feature type="domain" description="PAS" evidence="15">
    <location>
        <begin position="531"/>
        <end position="575"/>
    </location>
</feature>
<dbReference type="SUPFAM" id="SSF55874">
    <property type="entry name" value="ATPase domain of HSP90 chaperone/DNA topoisomerase II/histidine kinase"/>
    <property type="match status" value="1"/>
</dbReference>
<dbReference type="FunFam" id="3.30.565.10:FF:000010">
    <property type="entry name" value="Sensor histidine kinase RcsC"/>
    <property type="match status" value="1"/>
</dbReference>
<dbReference type="CDD" id="cd00130">
    <property type="entry name" value="PAS"/>
    <property type="match status" value="2"/>
</dbReference>
<dbReference type="PANTHER" id="PTHR45339:SF1">
    <property type="entry name" value="HYBRID SIGNAL TRANSDUCTION HISTIDINE KINASE J"/>
    <property type="match status" value="1"/>
</dbReference>
<dbReference type="PANTHER" id="PTHR45339">
    <property type="entry name" value="HYBRID SIGNAL TRANSDUCTION HISTIDINE KINASE J"/>
    <property type="match status" value="1"/>
</dbReference>
<name>A0A1R1ICV5_9RHOO</name>
<feature type="domain" description="Histidine kinase" evidence="13">
    <location>
        <begin position="674"/>
        <end position="894"/>
    </location>
</feature>
<evidence type="ECO:0000259" key="14">
    <source>
        <dbReference type="PROSITE" id="PS50110"/>
    </source>
</evidence>
<evidence type="ECO:0000256" key="5">
    <source>
        <dbReference type="ARBA" id="ARBA00022679"/>
    </source>
</evidence>
<evidence type="ECO:0000259" key="13">
    <source>
        <dbReference type="PROSITE" id="PS50109"/>
    </source>
</evidence>
<feature type="domain" description="PAC" evidence="16">
    <location>
        <begin position="457"/>
        <end position="509"/>
    </location>
</feature>
<dbReference type="AlphaFoldDB" id="A0A1R1ICV5"/>
<dbReference type="Pfam" id="PF08448">
    <property type="entry name" value="PAS_4"/>
    <property type="match status" value="1"/>
</dbReference>
<dbReference type="Gene3D" id="6.10.340.10">
    <property type="match status" value="1"/>
</dbReference>
<dbReference type="NCBIfam" id="TIGR00229">
    <property type="entry name" value="sensory_box"/>
    <property type="match status" value="2"/>
</dbReference>
<dbReference type="GO" id="GO:0016020">
    <property type="term" value="C:membrane"/>
    <property type="evidence" value="ECO:0007669"/>
    <property type="project" value="UniProtKB-SubCell"/>
</dbReference>
<keyword evidence="12" id="KW-0472">Membrane</keyword>
<dbReference type="SMART" id="SM00388">
    <property type="entry name" value="HisKA"/>
    <property type="match status" value="1"/>
</dbReference>
<dbReference type="PROSITE" id="PS50112">
    <property type="entry name" value="PAS"/>
    <property type="match status" value="2"/>
</dbReference>
<dbReference type="PROSITE" id="PS50885">
    <property type="entry name" value="HAMP"/>
    <property type="match status" value="1"/>
</dbReference>
<dbReference type="Pfam" id="PF00512">
    <property type="entry name" value="HisKA"/>
    <property type="match status" value="1"/>
</dbReference>
<dbReference type="InterPro" id="IPR005467">
    <property type="entry name" value="His_kinase_dom"/>
</dbReference>
<dbReference type="Gene3D" id="3.30.450.20">
    <property type="entry name" value="PAS domain"/>
    <property type="match status" value="2"/>
</dbReference>
<feature type="coiled-coil region" evidence="11">
    <location>
        <begin position="497"/>
        <end position="531"/>
    </location>
</feature>
<dbReference type="InterPro" id="IPR000700">
    <property type="entry name" value="PAS-assoc_C"/>
</dbReference>
<dbReference type="InterPro" id="IPR001789">
    <property type="entry name" value="Sig_transdc_resp-reg_receiver"/>
</dbReference>
<evidence type="ECO:0000256" key="6">
    <source>
        <dbReference type="ARBA" id="ARBA00022777"/>
    </source>
</evidence>
<evidence type="ECO:0000313" key="19">
    <source>
        <dbReference type="Proteomes" id="UP000187526"/>
    </source>
</evidence>
<evidence type="ECO:0000256" key="1">
    <source>
        <dbReference type="ARBA" id="ARBA00000085"/>
    </source>
</evidence>
<proteinExistence type="predicted"/>
<dbReference type="SUPFAM" id="SSF52172">
    <property type="entry name" value="CheY-like"/>
    <property type="match status" value="1"/>
</dbReference>
<keyword evidence="4 10" id="KW-0597">Phosphoprotein</keyword>
<reference evidence="18 19" key="1">
    <citation type="submission" date="2016-10" db="EMBL/GenBank/DDBJ databases">
        <title>Alkaliphiles isolated from bioreactors.</title>
        <authorList>
            <person name="Salah Z."/>
            <person name="Rout S.P."/>
            <person name="Humphreys P.N."/>
        </authorList>
    </citation>
    <scope>NUCLEOTIDE SEQUENCE [LARGE SCALE GENOMIC DNA]</scope>
    <source>
        <strain evidence="18 19">ZS02</strain>
    </source>
</reference>
<evidence type="ECO:0000256" key="8">
    <source>
        <dbReference type="ARBA" id="ARBA00058004"/>
    </source>
</evidence>
<gene>
    <name evidence="18" type="ORF">BJN45_02595</name>
</gene>
<feature type="domain" description="HAMP" evidence="17">
    <location>
        <begin position="333"/>
        <end position="385"/>
    </location>
</feature>
<keyword evidence="5" id="KW-0808">Transferase</keyword>
<dbReference type="PRINTS" id="PR00344">
    <property type="entry name" value="BCTRLSENSOR"/>
</dbReference>
<dbReference type="Pfam" id="PF13426">
    <property type="entry name" value="PAS_9"/>
    <property type="match status" value="1"/>
</dbReference>
<keyword evidence="19" id="KW-1185">Reference proteome</keyword>
<dbReference type="InterPro" id="IPR003660">
    <property type="entry name" value="HAMP_dom"/>
</dbReference>
<dbReference type="PROSITE" id="PS50113">
    <property type="entry name" value="PAC"/>
    <property type="match status" value="2"/>
</dbReference>
<evidence type="ECO:0000256" key="10">
    <source>
        <dbReference type="PROSITE-ProRule" id="PRU00169"/>
    </source>
</evidence>
<feature type="domain" description="PAC" evidence="16">
    <location>
        <begin position="604"/>
        <end position="656"/>
    </location>
</feature>
<dbReference type="CDD" id="cd00082">
    <property type="entry name" value="HisKA"/>
    <property type="match status" value="1"/>
</dbReference>
<evidence type="ECO:0000259" key="16">
    <source>
        <dbReference type="PROSITE" id="PS50113"/>
    </source>
</evidence>
<sequence>MPKLSLAHRLLLLWFAATIAVLVVAGALFSLLRGQQQWAESNRALDAALQHLDTETEYRADELAGMGRSLAESPALQATLNLFHGYFDSEHGNPDVFDAPARDLAVLLGERGRASGSDWLIVSGSHGPIAGYADQQNLYWSQRADEAQQLFASQAGLSPFEPVAPRDDLIGPTGHSDVVYFDRCRSRPGIALVLDMPVHNAGATEIGRLSLGRCLDMSFIERTAGETGLAFAIEADTLQRSAQMPDLHAASDAGTPLEKKLRWFRRTQLGKTGEYAHATTQVDLPDGKTATFRFVRSTHPGDTPTATLISAGFASLAGVSLLVFMIGLIFMRRQVTSPLKQLMLAVDSARAGHFQPLSGQLPDNELGQLAKVLNETMMALTRERAHLHTLVATIPDLVWLKDPNGVYLACNPRFEQFFGASEAEIIGKTDHDFVGKELADFFRAHDLAAMHAGEASSNEEWITFASTGYRGLFLTTKVPMRLEDGSLIGILGIAHDITRLRSALDEVAGHRDQLEEKVRERTAQLENTHRQLAETQFAMDSVGIGINWVDPETARLTYVNRHAAELLGYSQEEMLALRVPDIDENYNDAAFDAVVEQARAAGNLKFESSLITRHGRRIPVSISLNYRPAAAGQPARLIVFITDIRRQKETEAALEQAKNAAEAASVAKSAFLANMSHEIRTPLNAITGMVHLIRRAGIPAEQQDRLHKIDMAGQHLLNIINAILDLSKIEAGKFELDEGDLQPGIILANISSMLLDKAQEKGLDLRIENGLPGIVLRGDAIRLQQALLNFASNAVKFTEAGSVILRVRAEQEAPEEMLVRFEVEDTGIGIEKAAQTRLFSAFEQADNTITRRFGGTGLGLIITRKLAQAMGGDTGVSSEPGQGSTFWFTARLQHGRPVVTPPPKLPASGESAESILAREFAQCRLLLAEDEPINREVALSLFADVNIVLDVAEDGQSALEQASRNDYDLILMDMQMPRLDGLEATRRIRALPARQHVPILAMTANAFAEDRLRCLDAGMDDFIAKPVDPEILFATVLKWLRKDAASSADRA</sequence>
<dbReference type="SUPFAM" id="SSF55785">
    <property type="entry name" value="PYP-like sensor domain (PAS domain)"/>
    <property type="match status" value="2"/>
</dbReference>
<comment type="catalytic activity">
    <reaction evidence="1">
        <text>ATP + protein L-histidine = ADP + protein N-phospho-L-histidine.</text>
        <dbReference type="EC" id="2.7.13.3"/>
    </reaction>
</comment>
<dbReference type="InterPro" id="IPR013656">
    <property type="entry name" value="PAS_4"/>
</dbReference>
<keyword evidence="7" id="KW-0902">Two-component regulatory system</keyword>
<dbReference type="OrthoDB" id="8570858at2"/>
<comment type="caution">
    <text evidence="18">The sequence shown here is derived from an EMBL/GenBank/DDBJ whole genome shotgun (WGS) entry which is preliminary data.</text>
</comment>
<dbReference type="Gene3D" id="3.30.565.10">
    <property type="entry name" value="Histidine kinase-like ATPase, C-terminal domain"/>
    <property type="match status" value="1"/>
</dbReference>
<dbReference type="EMBL" id="MTHD01000001">
    <property type="protein sequence ID" value="OMG56524.1"/>
    <property type="molecule type" value="Genomic_DNA"/>
</dbReference>
<dbReference type="PROSITE" id="PS50109">
    <property type="entry name" value="HIS_KIN"/>
    <property type="match status" value="1"/>
</dbReference>
<dbReference type="InterPro" id="IPR036890">
    <property type="entry name" value="HATPase_C_sf"/>
</dbReference>
<dbReference type="SUPFAM" id="SSF47384">
    <property type="entry name" value="Homodimeric domain of signal transducing histidine kinase"/>
    <property type="match status" value="1"/>
</dbReference>
<evidence type="ECO:0000256" key="7">
    <source>
        <dbReference type="ARBA" id="ARBA00023012"/>
    </source>
</evidence>
<evidence type="ECO:0000256" key="2">
    <source>
        <dbReference type="ARBA" id="ARBA00004370"/>
    </source>
</evidence>
<feature type="transmembrane region" description="Helical" evidence="12">
    <location>
        <begin position="308"/>
        <end position="331"/>
    </location>
</feature>
<dbReference type="InterPro" id="IPR003661">
    <property type="entry name" value="HisK_dim/P_dom"/>
</dbReference>
<feature type="modified residue" description="4-aspartylphosphate" evidence="10">
    <location>
        <position position="973"/>
    </location>
</feature>
<protein>
    <recommendedName>
        <fullName evidence="9">Virulence sensor protein BvgS</fullName>
        <ecNumber evidence="3">2.7.13.3</ecNumber>
    </recommendedName>
</protein>